<dbReference type="InterPro" id="IPR014710">
    <property type="entry name" value="RmlC-like_jellyroll"/>
</dbReference>
<accession>A0ABT1DBI2</accession>
<dbReference type="Gene3D" id="2.60.120.10">
    <property type="entry name" value="Jelly Rolls"/>
    <property type="match status" value="1"/>
</dbReference>
<proteinExistence type="predicted"/>
<comment type="caution">
    <text evidence="1">The sequence shown here is derived from an EMBL/GenBank/DDBJ whole genome shotgun (WGS) entry which is preliminary data.</text>
</comment>
<gene>
    <name evidence="1" type="ORF">JYK14_24280</name>
</gene>
<sequence length="166" mass="18402">MAMTIEQFAAQCHDALRTHPGTAGREKVVELVRAALKDAGFIAAAIPEGTPERKVLYEDPELGFAILAHAYQGAKNSKPHDHGPSWAIYGQAEGETIMTDWECVERPSGDKPGKARRKHDYVLKPGDAYLYEPGVLHSPRRDAATRLLRIEGLNMDKVKRLPYEAI</sequence>
<name>A0ABT1DBI2_9PROT</name>
<protein>
    <submittedName>
        <fullName evidence="1">Uncharacterized protein</fullName>
    </submittedName>
</protein>
<evidence type="ECO:0000313" key="1">
    <source>
        <dbReference type="EMBL" id="MCO6419254.1"/>
    </source>
</evidence>
<dbReference type="RefSeq" id="WP_252955871.1">
    <property type="nucleotide sequence ID" value="NZ_JAFIRR010000183.1"/>
</dbReference>
<reference evidence="1 2" key="1">
    <citation type="submission" date="2021-12" db="EMBL/GenBank/DDBJ databases">
        <title>Siccirubricoccus leaddurans sp. nov., a high concentration Zn2+ tolerance bacterium.</title>
        <authorList>
            <person name="Cao Y."/>
        </authorList>
    </citation>
    <scope>NUCLEOTIDE SEQUENCE [LARGE SCALE GENOMIC DNA]</scope>
    <source>
        <strain evidence="1 2">KC 17139</strain>
    </source>
</reference>
<dbReference type="Proteomes" id="UP001523392">
    <property type="component" value="Unassembled WGS sequence"/>
</dbReference>
<dbReference type="EMBL" id="JAFIRR010000183">
    <property type="protein sequence ID" value="MCO6419254.1"/>
    <property type="molecule type" value="Genomic_DNA"/>
</dbReference>
<organism evidence="1 2">
    <name type="scientific">Siccirubricoccus soli</name>
    <dbReference type="NCBI Taxonomy" id="2899147"/>
    <lineage>
        <taxon>Bacteria</taxon>
        <taxon>Pseudomonadati</taxon>
        <taxon>Pseudomonadota</taxon>
        <taxon>Alphaproteobacteria</taxon>
        <taxon>Acetobacterales</taxon>
        <taxon>Roseomonadaceae</taxon>
        <taxon>Siccirubricoccus</taxon>
    </lineage>
</organism>
<dbReference type="InterPro" id="IPR011051">
    <property type="entry name" value="RmlC_Cupin_sf"/>
</dbReference>
<keyword evidence="2" id="KW-1185">Reference proteome</keyword>
<evidence type="ECO:0000313" key="2">
    <source>
        <dbReference type="Proteomes" id="UP001523392"/>
    </source>
</evidence>
<dbReference type="SUPFAM" id="SSF51182">
    <property type="entry name" value="RmlC-like cupins"/>
    <property type="match status" value="1"/>
</dbReference>